<gene>
    <name evidence="2" type="ORF">A2J07_11055</name>
</gene>
<dbReference type="EMBL" id="LVEA01000038">
    <property type="protein sequence ID" value="KYL03823.1"/>
    <property type="molecule type" value="Genomic_DNA"/>
</dbReference>
<feature type="transmembrane region" description="Helical" evidence="1">
    <location>
        <begin position="116"/>
        <end position="136"/>
    </location>
</feature>
<evidence type="ECO:0000256" key="1">
    <source>
        <dbReference type="SAM" id="Phobius"/>
    </source>
</evidence>
<organism evidence="2 3">
    <name type="scientific">Fusobacterium necrophorum subsp. funduliforme</name>
    <dbReference type="NCBI Taxonomy" id="143387"/>
    <lineage>
        <taxon>Bacteria</taxon>
        <taxon>Fusobacteriati</taxon>
        <taxon>Fusobacteriota</taxon>
        <taxon>Fusobacteriia</taxon>
        <taxon>Fusobacteriales</taxon>
        <taxon>Fusobacteriaceae</taxon>
        <taxon>Fusobacterium</taxon>
    </lineage>
</organism>
<keyword evidence="1" id="KW-1133">Transmembrane helix</keyword>
<feature type="transmembrane region" description="Helical" evidence="1">
    <location>
        <begin position="50"/>
        <end position="73"/>
    </location>
</feature>
<dbReference type="Proteomes" id="UP000075816">
    <property type="component" value="Unassembled WGS sequence"/>
</dbReference>
<keyword evidence="1" id="KW-0812">Transmembrane</keyword>
<reference evidence="2 3" key="1">
    <citation type="submission" date="2016-03" db="EMBL/GenBank/DDBJ databases">
        <title>Comparative genomics of human isolates of Fusobacterium necrophorum.</title>
        <authorList>
            <person name="Jensen A."/>
            <person name="Bank S."/>
            <person name="Andersen P.S."/>
            <person name="Kristensen L.H."/>
            <person name="Prag J."/>
        </authorList>
    </citation>
    <scope>NUCLEOTIDE SEQUENCE [LARGE SCALE GENOMIC DNA]</scope>
    <source>
        <strain evidence="2 3">LS_1264</strain>
    </source>
</reference>
<feature type="transmembrane region" description="Helical" evidence="1">
    <location>
        <begin position="6"/>
        <end position="23"/>
    </location>
</feature>
<comment type="caution">
    <text evidence="2">The sequence shown here is derived from an EMBL/GenBank/DDBJ whole genome shotgun (WGS) entry which is preliminary data.</text>
</comment>
<dbReference type="AlphaFoldDB" id="A0A162IQF6"/>
<feature type="transmembrane region" description="Helical" evidence="1">
    <location>
        <begin position="93"/>
        <end position="111"/>
    </location>
</feature>
<feature type="transmembrane region" description="Helical" evidence="1">
    <location>
        <begin position="142"/>
        <end position="162"/>
    </location>
</feature>
<evidence type="ECO:0000313" key="3">
    <source>
        <dbReference type="Proteomes" id="UP000075816"/>
    </source>
</evidence>
<keyword evidence="1" id="KW-0472">Membrane</keyword>
<dbReference type="RefSeq" id="WP_062624066.1">
    <property type="nucleotide sequence ID" value="NZ_CAXOUO010000017.1"/>
</dbReference>
<evidence type="ECO:0000313" key="2">
    <source>
        <dbReference type="EMBL" id="KYL03823.1"/>
    </source>
</evidence>
<sequence>MEFNLLWYYLMLFFVPMYVYYCYKKISLIFLEKIGITNSETKRITGDKNYYLKMLVGTFFTLFLNPFTLLAELHKDRIMITDYNNSFKDKKKNIYILFQMVYLLLLFSPLIKNIYILFFLSLIYSFSFLGFFMVALEKTLRMVYFHFWSWILFLAFMFFIYLH</sequence>
<name>A0A162IQF6_9FUSO</name>
<proteinExistence type="predicted"/>
<accession>A0A162IQF6</accession>
<protein>
    <submittedName>
        <fullName evidence="2">Uncharacterized protein</fullName>
    </submittedName>
</protein>